<evidence type="ECO:0000313" key="3">
    <source>
        <dbReference type="Proteomes" id="UP001195769"/>
    </source>
</evidence>
<dbReference type="InterPro" id="IPR036249">
    <property type="entry name" value="Thioredoxin-like_sf"/>
</dbReference>
<organism evidence="2 3">
    <name type="scientific">Suillus fuscotomentosus</name>
    <dbReference type="NCBI Taxonomy" id="1912939"/>
    <lineage>
        <taxon>Eukaryota</taxon>
        <taxon>Fungi</taxon>
        <taxon>Dikarya</taxon>
        <taxon>Basidiomycota</taxon>
        <taxon>Agaricomycotina</taxon>
        <taxon>Agaricomycetes</taxon>
        <taxon>Agaricomycetidae</taxon>
        <taxon>Boletales</taxon>
        <taxon>Suillineae</taxon>
        <taxon>Suillaceae</taxon>
        <taxon>Suillus</taxon>
    </lineage>
</organism>
<dbReference type="RefSeq" id="XP_041222621.1">
    <property type="nucleotide sequence ID" value="XM_041374028.1"/>
</dbReference>
<evidence type="ECO:0000313" key="2">
    <source>
        <dbReference type="EMBL" id="KAG1897045.1"/>
    </source>
</evidence>
<reference evidence="2" key="1">
    <citation type="journal article" date="2020" name="New Phytol.">
        <title>Comparative genomics reveals dynamic genome evolution in host specialist ectomycorrhizal fungi.</title>
        <authorList>
            <person name="Lofgren L.A."/>
            <person name="Nguyen N.H."/>
            <person name="Vilgalys R."/>
            <person name="Ruytinx J."/>
            <person name="Liao H.L."/>
            <person name="Branco S."/>
            <person name="Kuo A."/>
            <person name="LaButti K."/>
            <person name="Lipzen A."/>
            <person name="Andreopoulos W."/>
            <person name="Pangilinan J."/>
            <person name="Riley R."/>
            <person name="Hundley H."/>
            <person name="Na H."/>
            <person name="Barry K."/>
            <person name="Grigoriev I.V."/>
            <person name="Stajich J.E."/>
            <person name="Kennedy P.G."/>
        </authorList>
    </citation>
    <scope>NUCLEOTIDE SEQUENCE</scope>
    <source>
        <strain evidence="2">FC203</strain>
    </source>
</reference>
<name>A0AAD4HGR6_9AGAM</name>
<feature type="non-terminal residue" evidence="2">
    <location>
        <position position="77"/>
    </location>
</feature>
<dbReference type="Gene3D" id="3.40.30.10">
    <property type="entry name" value="Glutaredoxin"/>
    <property type="match status" value="1"/>
</dbReference>
<dbReference type="GO" id="GO:0016209">
    <property type="term" value="F:antioxidant activity"/>
    <property type="evidence" value="ECO:0007669"/>
    <property type="project" value="InterPro"/>
</dbReference>
<dbReference type="Pfam" id="PF00578">
    <property type="entry name" value="AhpC-TSA"/>
    <property type="match status" value="1"/>
</dbReference>
<dbReference type="EMBL" id="JABBWK010000050">
    <property type="protein sequence ID" value="KAG1897045.1"/>
    <property type="molecule type" value="Genomic_DNA"/>
</dbReference>
<dbReference type="Proteomes" id="UP001195769">
    <property type="component" value="Unassembled WGS sequence"/>
</dbReference>
<comment type="caution">
    <text evidence="2">The sequence shown here is derived from an EMBL/GenBank/DDBJ whole genome shotgun (WGS) entry which is preliminary data.</text>
</comment>
<feature type="domain" description="Alkyl hydroperoxide reductase subunit C/ Thiol specific antioxidant" evidence="1">
    <location>
        <begin position="1"/>
        <end position="66"/>
    </location>
</feature>
<dbReference type="AlphaFoldDB" id="A0AAD4HGR6"/>
<feature type="non-terminal residue" evidence="2">
    <location>
        <position position="1"/>
    </location>
</feature>
<protein>
    <recommendedName>
        <fullName evidence="1">Alkyl hydroperoxide reductase subunit C/ Thiol specific antioxidant domain-containing protein</fullName>
    </recommendedName>
</protein>
<sequence>EFALLDYDIYGVSADSSAAQSKWQMKKQLPFPLISDPKRSLIGILEAGDGNKTKHSHFVFEKSGKLLDQRMPVKPVD</sequence>
<dbReference type="GO" id="GO:0016491">
    <property type="term" value="F:oxidoreductase activity"/>
    <property type="evidence" value="ECO:0007669"/>
    <property type="project" value="InterPro"/>
</dbReference>
<evidence type="ECO:0000259" key="1">
    <source>
        <dbReference type="Pfam" id="PF00578"/>
    </source>
</evidence>
<dbReference type="SUPFAM" id="SSF52833">
    <property type="entry name" value="Thioredoxin-like"/>
    <property type="match status" value="1"/>
</dbReference>
<proteinExistence type="predicted"/>
<keyword evidence="3" id="KW-1185">Reference proteome</keyword>
<gene>
    <name evidence="2" type="ORF">F5891DRAFT_934800</name>
</gene>
<dbReference type="InterPro" id="IPR000866">
    <property type="entry name" value="AhpC/TSA"/>
</dbReference>
<accession>A0AAD4HGR6</accession>
<dbReference type="GeneID" id="64668326"/>